<keyword evidence="1" id="KW-0812">Transmembrane</keyword>
<evidence type="ECO:0000313" key="3">
    <source>
        <dbReference type="Proteomes" id="UP000553888"/>
    </source>
</evidence>
<keyword evidence="1" id="KW-0472">Membrane</keyword>
<feature type="transmembrane region" description="Helical" evidence="1">
    <location>
        <begin position="54"/>
        <end position="77"/>
    </location>
</feature>
<feature type="transmembrane region" description="Helical" evidence="1">
    <location>
        <begin position="103"/>
        <end position="125"/>
    </location>
</feature>
<keyword evidence="1" id="KW-1133">Transmembrane helix</keyword>
<organism evidence="2 3">
    <name type="scientific">Schumannella luteola</name>
    <dbReference type="NCBI Taxonomy" id="472059"/>
    <lineage>
        <taxon>Bacteria</taxon>
        <taxon>Bacillati</taxon>
        <taxon>Actinomycetota</taxon>
        <taxon>Actinomycetes</taxon>
        <taxon>Micrococcales</taxon>
        <taxon>Microbacteriaceae</taxon>
        <taxon>Schumannella</taxon>
    </lineage>
</organism>
<accession>A0A852Y8W4</accession>
<dbReference type="EMBL" id="JACBZY010000001">
    <property type="protein sequence ID" value="NYG98302.1"/>
    <property type="molecule type" value="Genomic_DNA"/>
</dbReference>
<dbReference type="AlphaFoldDB" id="A0A852Y8W4"/>
<gene>
    <name evidence="2" type="ORF">BJ979_000928</name>
</gene>
<protein>
    <submittedName>
        <fullName evidence="2">Putative membrane protein</fullName>
    </submittedName>
</protein>
<dbReference type="RefSeq" id="WP_179565655.1">
    <property type="nucleotide sequence ID" value="NZ_JACBZY010000001.1"/>
</dbReference>
<reference evidence="2 3" key="1">
    <citation type="submission" date="2020-07" db="EMBL/GenBank/DDBJ databases">
        <title>Sequencing the genomes of 1000 actinobacteria strains.</title>
        <authorList>
            <person name="Klenk H.-P."/>
        </authorList>
    </citation>
    <scope>NUCLEOTIDE SEQUENCE [LARGE SCALE GENOMIC DNA]</scope>
    <source>
        <strain evidence="2 3">DSM 23141</strain>
    </source>
</reference>
<keyword evidence="3" id="KW-1185">Reference proteome</keyword>
<evidence type="ECO:0000313" key="2">
    <source>
        <dbReference type="EMBL" id="NYG98302.1"/>
    </source>
</evidence>
<comment type="caution">
    <text evidence="2">The sequence shown here is derived from an EMBL/GenBank/DDBJ whole genome shotgun (WGS) entry which is preliminary data.</text>
</comment>
<proteinExistence type="predicted"/>
<feature type="transmembrane region" description="Helical" evidence="1">
    <location>
        <begin position="6"/>
        <end position="33"/>
    </location>
</feature>
<evidence type="ECO:0000256" key="1">
    <source>
        <dbReference type="SAM" id="Phobius"/>
    </source>
</evidence>
<dbReference type="Proteomes" id="UP000553888">
    <property type="component" value="Unassembled WGS sequence"/>
</dbReference>
<dbReference type="Pfam" id="PF08592">
    <property type="entry name" value="Anthrone_oxy"/>
    <property type="match status" value="1"/>
</dbReference>
<name>A0A852Y8W4_9MICO</name>
<feature type="transmembrane region" description="Helical" evidence="1">
    <location>
        <begin position="157"/>
        <end position="176"/>
    </location>
</feature>
<dbReference type="InterPro" id="IPR013901">
    <property type="entry name" value="Anthrone_oxy"/>
</dbReference>
<sequence>MDATTLLLVLTIVGVVLAGLGAGILLGFAAGVLPGMRRVDDGAFVGAFRAINKGVMNPLFLGPLFLPLFALGAAAIVGLSRGTATPIAAAASASDATTTPGEAVVLLFAAAALQLAGVIGVTLGANVPRNDALERDGGREPRAARAAFERPWTAWNAVRTLAAVASTVLAVIALALL</sequence>